<comment type="catalytic activity">
    <reaction evidence="3">
        <text>(S)-malate = fumarate + H2O</text>
        <dbReference type="Rhea" id="RHEA:12460"/>
        <dbReference type="ChEBI" id="CHEBI:15377"/>
        <dbReference type="ChEBI" id="CHEBI:15589"/>
        <dbReference type="ChEBI" id="CHEBI:29806"/>
        <dbReference type="EC" id="4.2.1.2"/>
    </reaction>
</comment>
<feature type="domain" description="Fumarase C C-terminal" evidence="6">
    <location>
        <begin position="482"/>
        <end position="534"/>
    </location>
</feature>
<evidence type="ECO:0000256" key="4">
    <source>
        <dbReference type="SAM" id="MobiDB-lite"/>
    </source>
</evidence>
<evidence type="ECO:0000256" key="2">
    <source>
        <dbReference type="ARBA" id="ARBA00023239"/>
    </source>
</evidence>
<accession>A0ABY9R195</accession>
<organism evidence="7 8">
    <name type="scientific">Nitratidesulfovibrio liaohensis</name>
    <dbReference type="NCBI Taxonomy" id="2604158"/>
    <lineage>
        <taxon>Bacteria</taxon>
        <taxon>Pseudomonadati</taxon>
        <taxon>Thermodesulfobacteriota</taxon>
        <taxon>Desulfovibrionia</taxon>
        <taxon>Desulfovibrionales</taxon>
        <taxon>Desulfovibrionaceae</taxon>
        <taxon>Nitratidesulfovibrio</taxon>
    </lineage>
</organism>
<dbReference type="SUPFAM" id="SSF48557">
    <property type="entry name" value="L-aspartase-like"/>
    <property type="match status" value="1"/>
</dbReference>
<keyword evidence="3" id="KW-0816">Tricarboxylic acid cycle</keyword>
<dbReference type="InterPro" id="IPR000362">
    <property type="entry name" value="Fumarate_lyase_fam"/>
</dbReference>
<dbReference type="PRINTS" id="PR00149">
    <property type="entry name" value="FUMRATELYASE"/>
</dbReference>
<dbReference type="InterPro" id="IPR020557">
    <property type="entry name" value="Fumarate_lyase_CS"/>
</dbReference>
<dbReference type="InterPro" id="IPR024083">
    <property type="entry name" value="Fumarase/histidase_N"/>
</dbReference>
<gene>
    <name evidence="3" type="primary">fumC</name>
    <name evidence="7" type="ORF">KPS_002313</name>
</gene>
<feature type="domain" description="Fumarate lyase N-terminal" evidence="5">
    <location>
        <begin position="52"/>
        <end position="416"/>
    </location>
</feature>
<comment type="pathway">
    <text evidence="3">Carbohydrate metabolism; tricarboxylic acid cycle; (S)-malate from fumarate: step 1/1.</text>
</comment>
<dbReference type="EMBL" id="CP133659">
    <property type="protein sequence ID" value="WMW64305.1"/>
    <property type="molecule type" value="Genomic_DNA"/>
</dbReference>
<dbReference type="Pfam" id="PF00206">
    <property type="entry name" value="Lyase_1"/>
    <property type="match status" value="1"/>
</dbReference>
<feature type="binding site" evidence="3">
    <location>
        <begin position="213"/>
        <end position="215"/>
    </location>
    <ligand>
        <name>substrate</name>
    </ligand>
</feature>
<dbReference type="HAMAP" id="MF_00743">
    <property type="entry name" value="FumaraseC"/>
    <property type="match status" value="1"/>
</dbReference>
<feature type="binding site" evidence="3">
    <location>
        <begin position="398"/>
        <end position="400"/>
    </location>
    <ligand>
        <name>substrate</name>
    </ligand>
</feature>
<comment type="subunit">
    <text evidence="3">Homotetramer.</text>
</comment>
<protein>
    <recommendedName>
        <fullName evidence="3">Fumarate hydratase class II</fullName>
        <shortName evidence="3">Fumarase C</shortName>
        <ecNumber evidence="3">4.2.1.2</ecNumber>
    </recommendedName>
    <alternativeName>
        <fullName evidence="3">Aerobic fumarase</fullName>
    </alternativeName>
    <alternativeName>
        <fullName evidence="3">Iron-independent fumarase</fullName>
    </alternativeName>
</protein>
<dbReference type="Gene3D" id="1.20.200.10">
    <property type="entry name" value="Fumarase/aspartase (Central domain)"/>
    <property type="match status" value="1"/>
</dbReference>
<dbReference type="RefSeq" id="WP_309540402.1">
    <property type="nucleotide sequence ID" value="NZ_CP133659.1"/>
</dbReference>
<evidence type="ECO:0000256" key="3">
    <source>
        <dbReference type="HAMAP-Rule" id="MF_00743"/>
    </source>
</evidence>
<keyword evidence="8" id="KW-1185">Reference proteome</keyword>
<dbReference type="Proteomes" id="UP001180616">
    <property type="component" value="Chromosome"/>
</dbReference>
<dbReference type="PROSITE" id="PS00163">
    <property type="entry name" value="FUMARATE_LYASES"/>
    <property type="match status" value="1"/>
</dbReference>
<reference evidence="7" key="1">
    <citation type="submission" date="2023-09" db="EMBL/GenBank/DDBJ databases">
        <authorList>
            <consortium name="CW5 consortium"/>
            <person name="Lu C.-W."/>
        </authorList>
    </citation>
    <scope>NUCLEOTIDE SEQUENCE</scope>
    <source>
        <strain evidence="7">KPS</strain>
    </source>
</reference>
<dbReference type="PANTHER" id="PTHR11444:SF1">
    <property type="entry name" value="FUMARATE HYDRATASE, MITOCHONDRIAL"/>
    <property type="match status" value="1"/>
</dbReference>
<evidence type="ECO:0000313" key="7">
    <source>
        <dbReference type="EMBL" id="WMW64305.1"/>
    </source>
</evidence>
<dbReference type="PANTHER" id="PTHR11444">
    <property type="entry name" value="ASPARTATEAMMONIA/ARGININOSUCCINATE/ADENYLOSUCCINATE LYASE"/>
    <property type="match status" value="1"/>
</dbReference>
<feature type="binding site" description="in site B" evidence="3">
    <location>
        <begin position="203"/>
        <end position="206"/>
    </location>
    <ligand>
        <name>substrate</name>
    </ligand>
</feature>
<evidence type="ECO:0000313" key="8">
    <source>
        <dbReference type="Proteomes" id="UP001180616"/>
    </source>
</evidence>
<dbReference type="Gene3D" id="1.10.275.10">
    <property type="entry name" value="Fumarase/aspartase (N-terminal domain)"/>
    <property type="match status" value="1"/>
</dbReference>
<feature type="binding site" evidence="3">
    <location>
        <begin position="152"/>
        <end position="154"/>
    </location>
    <ligand>
        <name>substrate</name>
    </ligand>
</feature>
<dbReference type="InterPro" id="IPR022761">
    <property type="entry name" value="Fumarate_lyase_N"/>
</dbReference>
<feature type="region of interest" description="Disordered" evidence="4">
    <location>
        <begin position="1"/>
        <end position="44"/>
    </location>
</feature>
<comment type="subcellular location">
    <subcellularLocation>
        <location evidence="3">Cytoplasm</location>
    </subcellularLocation>
</comment>
<feature type="binding site" evidence="3">
    <location>
        <position position="261"/>
    </location>
    <ligand>
        <name>substrate</name>
    </ligand>
</feature>
<evidence type="ECO:0000256" key="1">
    <source>
        <dbReference type="ARBA" id="ARBA00009084"/>
    </source>
</evidence>
<dbReference type="PRINTS" id="PR00145">
    <property type="entry name" value="ARGSUCLYASE"/>
</dbReference>
<keyword evidence="3" id="KW-0963">Cytoplasm</keyword>
<feature type="compositionally biased region" description="Low complexity" evidence="4">
    <location>
        <begin position="23"/>
        <end position="32"/>
    </location>
</feature>
<proteinExistence type="inferred from homology"/>
<dbReference type="Gene3D" id="1.10.40.30">
    <property type="entry name" value="Fumarase/aspartase (C-terminal domain)"/>
    <property type="match status" value="1"/>
</dbReference>
<feature type="active site" description="Proton donor/acceptor" evidence="3">
    <location>
        <position position="262"/>
    </location>
</feature>
<dbReference type="Pfam" id="PF10415">
    <property type="entry name" value="FumaraseC_C"/>
    <property type="match status" value="1"/>
</dbReference>
<feature type="binding site" evidence="3">
    <location>
        <position position="393"/>
    </location>
    <ligand>
        <name>substrate</name>
    </ligand>
</feature>
<comment type="miscellaneous">
    <text evidence="3">There are 2 substrate-binding sites: the catalytic A site, and the non-catalytic B site that may play a role in the transfer of substrate or product between the active site and the solvent. Alternatively, the B site may bind allosteric effectors.</text>
</comment>
<sequence>MPQPPDTPDQPHLPDTPNQTNRPGQPTAGQPTAAPPTPRPGHRLERDSMGLVEVEQSRLWGAQTQRSLDNFRIGADRMPLPVVYALARIKKAAALVNRDLGLLPPPSQPSQPSQPGQQGLPHMAKAIARAADEVLAGQHDDHFPLSVWQTGSGTQTNMNVNEVLANRATQLLAETVQGTAAPGVGSTPAIQPPVHPPIHPPIHPNDHVNRCQSSNDAFPAAMHLAAALALRDDLLPGVRHLRDALRAKAAAYADIVKIGRTHLQDAVPLTLGDEMSGWVAQLDACLEGLDAAMPHLCRLALGGTAVGTGLNAHPAFAPRAIALLADMTGLPLVPAPNPFAALAAHDGLVLTSGALRALATALLKIANDVRWLASGPRCGIGELRLPENEPGSSIMPGKVNPTQCEALTMVAVQVMGLDVAVGMAGSQGNFELNVFKPLIIHNVLTSMHLLADGCRSFADHAVAGMQPDRAGIAAHVGRSLMLVTALAPVVGYDRAAQAAHLAHARGITLREACPEMQLLDGAAFDAAVDPLRMARPHEGQEG</sequence>
<evidence type="ECO:0000259" key="5">
    <source>
        <dbReference type="Pfam" id="PF00206"/>
    </source>
</evidence>
<dbReference type="EC" id="4.2.1.2" evidence="3"/>
<feature type="region of interest" description="Disordered" evidence="4">
    <location>
        <begin position="100"/>
        <end position="122"/>
    </location>
</feature>
<name>A0ABY9R195_9BACT</name>
<dbReference type="InterPro" id="IPR008948">
    <property type="entry name" value="L-Aspartase-like"/>
</dbReference>
<comment type="function">
    <text evidence="3">Involved in the TCA cycle. Catalyzes the stereospecific interconversion of fumarate to L-malate.</text>
</comment>
<feature type="active site" evidence="3">
    <location>
        <position position="392"/>
    </location>
</feature>
<dbReference type="InterPro" id="IPR005677">
    <property type="entry name" value="Fum_hydII"/>
</dbReference>
<evidence type="ECO:0000259" key="6">
    <source>
        <dbReference type="Pfam" id="PF10415"/>
    </source>
</evidence>
<dbReference type="InterPro" id="IPR018951">
    <property type="entry name" value="Fumarase_C_C"/>
</dbReference>
<keyword evidence="2 3" id="KW-0456">Lyase</keyword>
<comment type="similarity">
    <text evidence="1 3">Belongs to the class-II fumarase/aspartase family. Fumarase subfamily.</text>
</comment>
<dbReference type="CDD" id="cd01362">
    <property type="entry name" value="Fumarase_classII"/>
    <property type="match status" value="1"/>
</dbReference>
<feature type="compositionally biased region" description="Low complexity" evidence="4">
    <location>
        <begin position="110"/>
        <end position="121"/>
    </location>
</feature>
<feature type="site" description="Important for catalytic activity" evidence="3">
    <location>
        <position position="405"/>
    </location>
</feature>